<sequence>MAYPRDFNKVINQVIKDKFAEASTRSQCLNKNLPTSLPWHHIPTGQKLNYPSWAYFPPRPKMEQQIKARLGVVLKQFQVDDIQNLPRQQLWHLPGQS</sequence>
<evidence type="ECO:0000313" key="2">
    <source>
        <dbReference type="Proteomes" id="UP001396334"/>
    </source>
</evidence>
<accession>A0ABR2SZI0</accession>
<evidence type="ECO:0000313" key="1">
    <source>
        <dbReference type="EMBL" id="KAK9030426.1"/>
    </source>
</evidence>
<comment type="caution">
    <text evidence="1">The sequence shown here is derived from an EMBL/GenBank/DDBJ whole genome shotgun (WGS) entry which is preliminary data.</text>
</comment>
<gene>
    <name evidence="1" type="ORF">V6N11_031853</name>
</gene>
<keyword evidence="2" id="KW-1185">Reference proteome</keyword>
<proteinExistence type="predicted"/>
<reference evidence="1 2" key="1">
    <citation type="journal article" date="2024" name="G3 (Bethesda)">
        <title>Genome assembly of Hibiscus sabdariffa L. provides insights into metabolisms of medicinal natural products.</title>
        <authorList>
            <person name="Kim T."/>
        </authorList>
    </citation>
    <scope>NUCLEOTIDE SEQUENCE [LARGE SCALE GENOMIC DNA]</scope>
    <source>
        <strain evidence="1">TK-2024</strain>
        <tissue evidence="1">Old leaves</tissue>
    </source>
</reference>
<dbReference type="Proteomes" id="UP001396334">
    <property type="component" value="Unassembled WGS sequence"/>
</dbReference>
<dbReference type="EMBL" id="JBBPBN010000010">
    <property type="protein sequence ID" value="KAK9030426.1"/>
    <property type="molecule type" value="Genomic_DNA"/>
</dbReference>
<name>A0ABR2SZI0_9ROSI</name>
<protein>
    <submittedName>
        <fullName evidence="1">Uncharacterized protein</fullName>
    </submittedName>
</protein>
<organism evidence="1 2">
    <name type="scientific">Hibiscus sabdariffa</name>
    <name type="common">roselle</name>
    <dbReference type="NCBI Taxonomy" id="183260"/>
    <lineage>
        <taxon>Eukaryota</taxon>
        <taxon>Viridiplantae</taxon>
        <taxon>Streptophyta</taxon>
        <taxon>Embryophyta</taxon>
        <taxon>Tracheophyta</taxon>
        <taxon>Spermatophyta</taxon>
        <taxon>Magnoliopsida</taxon>
        <taxon>eudicotyledons</taxon>
        <taxon>Gunneridae</taxon>
        <taxon>Pentapetalae</taxon>
        <taxon>rosids</taxon>
        <taxon>malvids</taxon>
        <taxon>Malvales</taxon>
        <taxon>Malvaceae</taxon>
        <taxon>Malvoideae</taxon>
        <taxon>Hibiscus</taxon>
    </lineage>
</organism>